<feature type="compositionally biased region" description="Low complexity" evidence="1">
    <location>
        <begin position="474"/>
        <end position="491"/>
    </location>
</feature>
<dbReference type="Pfam" id="PF00688">
    <property type="entry name" value="TGFb_propeptide"/>
    <property type="match status" value="1"/>
</dbReference>
<keyword evidence="2" id="KW-0732">Signal</keyword>
<name>A0A9P0F3V7_BEMTA</name>
<protein>
    <recommendedName>
        <fullName evidence="3">TGF-beta propeptide domain-containing protein</fullName>
    </recommendedName>
</protein>
<feature type="region of interest" description="Disordered" evidence="1">
    <location>
        <begin position="496"/>
        <end position="538"/>
    </location>
</feature>
<reference evidence="4" key="1">
    <citation type="submission" date="2021-12" db="EMBL/GenBank/DDBJ databases">
        <authorList>
            <person name="King R."/>
        </authorList>
    </citation>
    <scope>NUCLEOTIDE SEQUENCE</scope>
</reference>
<dbReference type="EMBL" id="OU963866">
    <property type="protein sequence ID" value="CAH0390865.1"/>
    <property type="molecule type" value="Genomic_DNA"/>
</dbReference>
<dbReference type="KEGG" id="btab:109032555"/>
<dbReference type="Gene3D" id="2.60.120.970">
    <property type="match status" value="1"/>
</dbReference>
<feature type="region of interest" description="Disordered" evidence="1">
    <location>
        <begin position="472"/>
        <end position="491"/>
    </location>
</feature>
<proteinExistence type="predicted"/>
<evidence type="ECO:0000313" key="5">
    <source>
        <dbReference type="Proteomes" id="UP001152759"/>
    </source>
</evidence>
<organism evidence="4 5">
    <name type="scientific">Bemisia tabaci</name>
    <name type="common">Sweetpotato whitefly</name>
    <name type="synonym">Aleurodes tabaci</name>
    <dbReference type="NCBI Taxonomy" id="7038"/>
    <lineage>
        <taxon>Eukaryota</taxon>
        <taxon>Metazoa</taxon>
        <taxon>Ecdysozoa</taxon>
        <taxon>Arthropoda</taxon>
        <taxon>Hexapoda</taxon>
        <taxon>Insecta</taxon>
        <taxon>Pterygota</taxon>
        <taxon>Neoptera</taxon>
        <taxon>Paraneoptera</taxon>
        <taxon>Hemiptera</taxon>
        <taxon>Sternorrhyncha</taxon>
        <taxon>Aleyrodoidea</taxon>
        <taxon>Aleyrodidae</taxon>
        <taxon>Aleyrodinae</taxon>
        <taxon>Bemisia</taxon>
    </lineage>
</organism>
<dbReference type="AlphaFoldDB" id="A0A9P0F3V7"/>
<evidence type="ECO:0000256" key="1">
    <source>
        <dbReference type="SAM" id="MobiDB-lite"/>
    </source>
</evidence>
<feature type="region of interest" description="Disordered" evidence="1">
    <location>
        <begin position="33"/>
        <end position="54"/>
    </location>
</feature>
<feature type="signal peptide" evidence="2">
    <location>
        <begin position="1"/>
        <end position="33"/>
    </location>
</feature>
<sequence>MNADPLRRLSGVSLATALRIVLALSCLSSLIQARPRVHHSEEEPSSGESGDGDEASHDLIVKLLLDLVNVLPSDKLSELDAVLTRGMMEMPQADESGKVPEDEVDVQDQELKDKDPPPTPERDPYAREFLDPANSTAAPNVSVGYIEAPRLPDIRESDNDTLDIQRDKNVTLYSIKHKILGFFKMSGRNPGNWSDAKPQHKEMLNNVLKTIPVSGVEDATEKVQSYFPSCSVPTDTDEELWNNGKMMNLVFNVSFPPPAPPLNAINGTATLVTGAKLRLYFKANSSMTLSENCSQTANDDRKAIKFCSVRIGETAAGAAEDRQFRVSVHRYTKPLKKQEKTKRTISLLDSRMVTLGSETFAEFDVKKAARAWGKSKNFGLAVQVEDLAKTTLPADSYFVTMNCSKEARSAMPMPGFVLDATREASNSSWGSEFYPTMYPTLDVTTTEMSEEQQQKLSLEEALRKLNASGIAAVRSPSQASSAGAASKRSGGPAISLYEQEKHKLRHQKQRKLIEAAATAETQPDATAPKPLHFPKFAS</sequence>
<feature type="chain" id="PRO_5040328968" description="TGF-beta propeptide domain-containing protein" evidence="2">
    <location>
        <begin position="34"/>
        <end position="538"/>
    </location>
</feature>
<dbReference type="Proteomes" id="UP001152759">
    <property type="component" value="Chromosome 5"/>
</dbReference>
<evidence type="ECO:0000259" key="3">
    <source>
        <dbReference type="Pfam" id="PF00688"/>
    </source>
</evidence>
<feature type="compositionally biased region" description="Basic and acidic residues" evidence="1">
    <location>
        <begin position="109"/>
        <end position="123"/>
    </location>
</feature>
<gene>
    <name evidence="4" type="ORF">BEMITA_LOCUS9552</name>
</gene>
<evidence type="ECO:0000313" key="4">
    <source>
        <dbReference type="EMBL" id="CAH0390865.1"/>
    </source>
</evidence>
<keyword evidence="5" id="KW-1185">Reference proteome</keyword>
<accession>A0A9P0F3V7</accession>
<evidence type="ECO:0000256" key="2">
    <source>
        <dbReference type="SAM" id="SignalP"/>
    </source>
</evidence>
<dbReference type="InterPro" id="IPR001111">
    <property type="entry name" value="TGF-b_propeptide"/>
</dbReference>
<feature type="domain" description="TGF-beta propeptide" evidence="3">
    <location>
        <begin position="267"/>
        <end position="387"/>
    </location>
</feature>
<feature type="region of interest" description="Disordered" evidence="1">
    <location>
        <begin position="90"/>
        <end position="123"/>
    </location>
</feature>